<dbReference type="GO" id="GO:0016579">
    <property type="term" value="P:protein deubiquitination"/>
    <property type="evidence" value="ECO:0007669"/>
    <property type="project" value="InterPro"/>
</dbReference>
<dbReference type="AlphaFoldDB" id="A0A915J7T6"/>
<dbReference type="InterPro" id="IPR001394">
    <property type="entry name" value="Peptidase_C19_UCH"/>
</dbReference>
<dbReference type="InterPro" id="IPR038765">
    <property type="entry name" value="Papain-like_cys_pep_sf"/>
</dbReference>
<keyword evidence="7" id="KW-0788">Thiol protease</keyword>
<name>A0A915J7T6_ROMCU</name>
<keyword evidence="9" id="KW-1185">Reference proteome</keyword>
<dbReference type="GO" id="GO:0006508">
    <property type="term" value="P:proteolysis"/>
    <property type="evidence" value="ECO:0007669"/>
    <property type="project" value="UniProtKB-KW"/>
</dbReference>
<evidence type="ECO:0000313" key="10">
    <source>
        <dbReference type="WBParaSite" id="nRc.2.0.1.t22528-RA"/>
    </source>
</evidence>
<evidence type="ECO:0000313" key="9">
    <source>
        <dbReference type="Proteomes" id="UP000887565"/>
    </source>
</evidence>
<comment type="catalytic activity">
    <reaction evidence="1">
        <text>Thiol-dependent hydrolysis of ester, thioester, amide, peptide and isopeptide bonds formed by the C-terminal Gly of ubiquitin (a 76-residue protein attached to proteins as an intracellular targeting signal).</text>
        <dbReference type="EC" id="3.4.19.12"/>
    </reaction>
</comment>
<keyword evidence="4" id="KW-0645">Protease</keyword>
<keyword evidence="5" id="KW-0833">Ubl conjugation pathway</keyword>
<protein>
    <recommendedName>
        <fullName evidence="3">ubiquitinyl hydrolase 1</fullName>
        <ecNumber evidence="3">3.4.19.12</ecNumber>
    </recommendedName>
</protein>
<proteinExistence type="inferred from homology"/>
<keyword evidence="6" id="KW-0378">Hydrolase</keyword>
<evidence type="ECO:0000256" key="2">
    <source>
        <dbReference type="ARBA" id="ARBA00009085"/>
    </source>
</evidence>
<feature type="domain" description="USP" evidence="8">
    <location>
        <begin position="131"/>
        <end position="380"/>
    </location>
</feature>
<evidence type="ECO:0000256" key="3">
    <source>
        <dbReference type="ARBA" id="ARBA00012759"/>
    </source>
</evidence>
<sequence length="380" mass="43616">MSRLATGTIERTFYGGAFHLRWLVVVCLSRTKYSIKTRKHVFVTYKPGPIQTVAMFRLEQTYSLCLCYITLVREIAEKSAIMISFLRRIFKPYCAMVADSPLNIEEKFPLCTPTSRIGARSLLPVNSRFMGGLNNLGNTCYLNAAIQCLLSVPPFVEYFISGRYEKHINEENKLGTGGLLAKSFAKLIREMASTNWCYKIHVGEFKRIVSKHQSRFRGYDQNDAEEFLSYLLDALHEDLNRIIEKPYKEIDDDFKKSDERRRGGLKEDENGERAVEIWAIHKSRNDSIIVDLFHFLLKSTVECSRCGEKSITFDPTAILSVPINVKEIMWITVVFIPLLPEKKMVKRSMQLVSTVVIQHTESLESTQKIILYQVAPACNK</sequence>
<dbReference type="PROSITE" id="PS00972">
    <property type="entry name" value="USP_1"/>
    <property type="match status" value="1"/>
</dbReference>
<accession>A0A915J7T6</accession>
<dbReference type="WBParaSite" id="nRc.2.0.1.t22528-RA">
    <property type="protein sequence ID" value="nRc.2.0.1.t22528-RA"/>
    <property type="gene ID" value="nRc.2.0.1.g22528"/>
</dbReference>
<dbReference type="InterPro" id="IPR028889">
    <property type="entry name" value="USP"/>
</dbReference>
<dbReference type="Pfam" id="PF00443">
    <property type="entry name" value="UCH"/>
    <property type="match status" value="1"/>
</dbReference>
<evidence type="ECO:0000256" key="6">
    <source>
        <dbReference type="ARBA" id="ARBA00022801"/>
    </source>
</evidence>
<dbReference type="Proteomes" id="UP000887565">
    <property type="component" value="Unplaced"/>
</dbReference>
<dbReference type="PROSITE" id="PS50235">
    <property type="entry name" value="USP_3"/>
    <property type="match status" value="1"/>
</dbReference>
<comment type="similarity">
    <text evidence="2">Belongs to the peptidase C19 family.</text>
</comment>
<evidence type="ECO:0000256" key="1">
    <source>
        <dbReference type="ARBA" id="ARBA00000707"/>
    </source>
</evidence>
<dbReference type="SUPFAM" id="SSF54001">
    <property type="entry name" value="Cysteine proteinases"/>
    <property type="match status" value="1"/>
</dbReference>
<evidence type="ECO:0000259" key="8">
    <source>
        <dbReference type="PROSITE" id="PS50235"/>
    </source>
</evidence>
<dbReference type="InterPro" id="IPR018200">
    <property type="entry name" value="USP_CS"/>
</dbReference>
<evidence type="ECO:0000256" key="5">
    <source>
        <dbReference type="ARBA" id="ARBA00022786"/>
    </source>
</evidence>
<dbReference type="Gene3D" id="3.90.70.10">
    <property type="entry name" value="Cysteine proteinases"/>
    <property type="match status" value="1"/>
</dbReference>
<dbReference type="PANTHER" id="PTHR21646:SF24">
    <property type="entry name" value="UBIQUITIN CARBOXYL-TERMINAL HYDROLASE"/>
    <property type="match status" value="1"/>
</dbReference>
<dbReference type="InterPro" id="IPR050185">
    <property type="entry name" value="Ub_carboxyl-term_hydrolase"/>
</dbReference>
<dbReference type="EC" id="3.4.19.12" evidence="3"/>
<dbReference type="GO" id="GO:0004843">
    <property type="term" value="F:cysteine-type deubiquitinase activity"/>
    <property type="evidence" value="ECO:0007669"/>
    <property type="project" value="UniProtKB-EC"/>
</dbReference>
<reference evidence="10" key="1">
    <citation type="submission" date="2022-11" db="UniProtKB">
        <authorList>
            <consortium name="WormBaseParasite"/>
        </authorList>
    </citation>
    <scope>IDENTIFICATION</scope>
</reference>
<dbReference type="PANTHER" id="PTHR21646">
    <property type="entry name" value="UBIQUITIN CARBOXYL-TERMINAL HYDROLASE"/>
    <property type="match status" value="1"/>
</dbReference>
<evidence type="ECO:0000256" key="7">
    <source>
        <dbReference type="ARBA" id="ARBA00022807"/>
    </source>
</evidence>
<organism evidence="9 10">
    <name type="scientific">Romanomermis culicivorax</name>
    <name type="common">Nematode worm</name>
    <dbReference type="NCBI Taxonomy" id="13658"/>
    <lineage>
        <taxon>Eukaryota</taxon>
        <taxon>Metazoa</taxon>
        <taxon>Ecdysozoa</taxon>
        <taxon>Nematoda</taxon>
        <taxon>Enoplea</taxon>
        <taxon>Dorylaimia</taxon>
        <taxon>Mermithida</taxon>
        <taxon>Mermithoidea</taxon>
        <taxon>Mermithidae</taxon>
        <taxon>Romanomermis</taxon>
    </lineage>
</organism>
<evidence type="ECO:0000256" key="4">
    <source>
        <dbReference type="ARBA" id="ARBA00022670"/>
    </source>
</evidence>